<gene>
    <name evidence="1" type="ORF">F7725_027135</name>
</gene>
<dbReference type="Proteomes" id="UP000518266">
    <property type="component" value="Unassembled WGS sequence"/>
</dbReference>
<organism evidence="1 2">
    <name type="scientific">Dissostichus mawsoni</name>
    <name type="common">Antarctic cod</name>
    <dbReference type="NCBI Taxonomy" id="36200"/>
    <lineage>
        <taxon>Eukaryota</taxon>
        <taxon>Metazoa</taxon>
        <taxon>Chordata</taxon>
        <taxon>Craniata</taxon>
        <taxon>Vertebrata</taxon>
        <taxon>Euteleostomi</taxon>
        <taxon>Actinopterygii</taxon>
        <taxon>Neopterygii</taxon>
        <taxon>Teleostei</taxon>
        <taxon>Neoteleostei</taxon>
        <taxon>Acanthomorphata</taxon>
        <taxon>Eupercaria</taxon>
        <taxon>Perciformes</taxon>
        <taxon>Notothenioidei</taxon>
        <taxon>Nototheniidae</taxon>
        <taxon>Dissostichus</taxon>
    </lineage>
</organism>
<reference evidence="1 2" key="1">
    <citation type="submission" date="2020-03" db="EMBL/GenBank/DDBJ databases">
        <title>Dissostichus mawsoni Genome sequencing and assembly.</title>
        <authorList>
            <person name="Park H."/>
        </authorList>
    </citation>
    <scope>NUCLEOTIDE SEQUENCE [LARGE SCALE GENOMIC DNA]</scope>
    <source>
        <strain evidence="1">DM0001</strain>
        <tissue evidence="1">Muscle</tissue>
    </source>
</reference>
<evidence type="ECO:0000313" key="2">
    <source>
        <dbReference type="Proteomes" id="UP000518266"/>
    </source>
</evidence>
<name>A0A7J5XDC7_DISMA</name>
<dbReference type="AlphaFoldDB" id="A0A7J5XDC7"/>
<accession>A0A7J5XDC7</accession>
<evidence type="ECO:0000313" key="1">
    <source>
        <dbReference type="EMBL" id="KAF3834577.1"/>
    </source>
</evidence>
<dbReference type="EMBL" id="JAAKFY010000025">
    <property type="protein sequence ID" value="KAF3834577.1"/>
    <property type="molecule type" value="Genomic_DNA"/>
</dbReference>
<keyword evidence="2" id="KW-1185">Reference proteome</keyword>
<protein>
    <submittedName>
        <fullName evidence="1">Uncharacterized protein</fullName>
    </submittedName>
</protein>
<proteinExistence type="predicted"/>
<comment type="caution">
    <text evidence="1">The sequence shown here is derived from an EMBL/GenBank/DDBJ whole genome shotgun (WGS) entry which is preliminary data.</text>
</comment>
<feature type="non-terminal residue" evidence="1">
    <location>
        <position position="1"/>
    </location>
</feature>
<sequence>MYSVNSILCNALFLRRGSLYKVMRRRLPPITTFLCDVAPPPAAPQPIRSIPRLHSFSLDNKTLIIQKPVSAHHSANVVSN</sequence>